<dbReference type="Pfam" id="PF00122">
    <property type="entry name" value="E1-E2_ATPase"/>
    <property type="match status" value="1"/>
</dbReference>
<dbReference type="Proteomes" id="UP000671845">
    <property type="component" value="Chromosome"/>
</dbReference>
<dbReference type="SUPFAM" id="SSF81665">
    <property type="entry name" value="Calcium ATPase, transmembrane domain M"/>
    <property type="match status" value="1"/>
</dbReference>
<dbReference type="InterPro" id="IPR006121">
    <property type="entry name" value="HMA_dom"/>
</dbReference>
<comment type="similarity">
    <text evidence="2 10">Belongs to the cation transport ATPase (P-type) (TC 3.A.3) family. Type IB subfamily.</text>
</comment>
<evidence type="ECO:0000256" key="2">
    <source>
        <dbReference type="ARBA" id="ARBA00006024"/>
    </source>
</evidence>
<dbReference type="Pfam" id="PF00403">
    <property type="entry name" value="HMA"/>
    <property type="match status" value="1"/>
</dbReference>
<feature type="transmembrane region" description="Helical" evidence="10">
    <location>
        <begin position="103"/>
        <end position="123"/>
    </location>
</feature>
<evidence type="ECO:0000256" key="5">
    <source>
        <dbReference type="ARBA" id="ARBA00022741"/>
    </source>
</evidence>
<evidence type="ECO:0000256" key="4">
    <source>
        <dbReference type="ARBA" id="ARBA00022723"/>
    </source>
</evidence>
<dbReference type="NCBIfam" id="TIGR01525">
    <property type="entry name" value="ATPase-IB_hvy"/>
    <property type="match status" value="1"/>
</dbReference>
<dbReference type="InterPro" id="IPR023299">
    <property type="entry name" value="ATPase_P-typ_cyto_dom_N"/>
</dbReference>
<dbReference type="InterPro" id="IPR001757">
    <property type="entry name" value="P_typ_ATPase"/>
</dbReference>
<dbReference type="InterPro" id="IPR027256">
    <property type="entry name" value="P-typ_ATPase_IB"/>
</dbReference>
<evidence type="ECO:0000259" key="11">
    <source>
        <dbReference type="PROSITE" id="PS50846"/>
    </source>
</evidence>
<dbReference type="InterPro" id="IPR023298">
    <property type="entry name" value="ATPase_P-typ_TM_dom_sf"/>
</dbReference>
<sequence>MSTTATATTRITLTVPGMGSDHCAGIVRTTLQRLNGVETIETNIASHRVSVDVAANGPDGDALKRAVEGAGYDVAAVSRQAEEDGEAVAAIEEGYLRQARKRLWIAGVPTTLIMLLMMPHMFWQPIPGYLAIVALLAFPVVFLHGGAATHRSSWRSLKNGTFNMDVLISMGSLPPYLIGLVGFVYPMTSFIEMAATIMTFHLLGRYLEALAKGRASQAIRRLLTLGAKTARVERDGEEVEVPVKELEPGDIMIVRPGDKIPTDGEVIDGESHLDESIATGESIPVYKGPGDSVIGATINKEGRLRVRATRVGGDTFLSQVVRLIDQAQGSRVPIQEFADRMTGRFVPAVLLISLASLAAWLLFPDVLRPILDWGASFLPWVNPDADTPVLALIAAIAVLVIACPCALGLATPTALMVGSGIGAERGILIRSGEAIQTFKDIKVMVLDKTGTITRGEPKLTEVVAAEGVEEAQLLVLAASVENASEHPIARAIVDGSVARGIKPGEVTEFRSTGARGVSGRVDGKQVLIGNRRLLEEQGIEGLEALDEAMRRLEAKGRTAVIVAADGRATGIVAVADTLKEESIEAIRGMHSLGLHVVMITGDNERAARAVADEVGIDEVQAGVLPEGKVEAIRALQKKHGNHVAMVGDGINDAAALKQANVGIAIGAGADVAIEAADVTLVRGELSGVVEAMHLSRATFGKIVQNLLWASGYNVAAIPMAAAGLLHPMIGVIAMTASSLSVIGNSLLLKRRYARVHKGDTP</sequence>
<name>A0ABX7WDH4_9GAMM</name>
<dbReference type="PANTHER" id="PTHR43520">
    <property type="entry name" value="ATP7, ISOFORM B"/>
    <property type="match status" value="1"/>
</dbReference>
<dbReference type="Gene3D" id="3.40.1110.10">
    <property type="entry name" value="Calcium-transporting ATPase, cytoplasmic domain N"/>
    <property type="match status" value="1"/>
</dbReference>
<dbReference type="PROSITE" id="PS00154">
    <property type="entry name" value="ATPASE_E1_E2"/>
    <property type="match status" value="1"/>
</dbReference>
<evidence type="ECO:0000256" key="6">
    <source>
        <dbReference type="ARBA" id="ARBA00022840"/>
    </source>
</evidence>
<evidence type="ECO:0000256" key="8">
    <source>
        <dbReference type="ARBA" id="ARBA00022989"/>
    </source>
</evidence>
<dbReference type="EMBL" id="CP053383">
    <property type="protein sequence ID" value="QTP58448.1"/>
    <property type="molecule type" value="Genomic_DNA"/>
</dbReference>
<keyword evidence="10" id="KW-1003">Cell membrane</keyword>
<dbReference type="NCBIfam" id="TIGR01494">
    <property type="entry name" value="ATPase_P-type"/>
    <property type="match status" value="2"/>
</dbReference>
<dbReference type="Pfam" id="PF00702">
    <property type="entry name" value="Hydrolase"/>
    <property type="match status" value="1"/>
</dbReference>
<dbReference type="SFLD" id="SFLDS00003">
    <property type="entry name" value="Haloacid_Dehalogenase"/>
    <property type="match status" value="1"/>
</dbReference>
<keyword evidence="5 10" id="KW-0547">Nucleotide-binding</keyword>
<evidence type="ECO:0000313" key="12">
    <source>
        <dbReference type="EMBL" id="QTP58448.1"/>
    </source>
</evidence>
<evidence type="ECO:0000256" key="10">
    <source>
        <dbReference type="RuleBase" id="RU362081"/>
    </source>
</evidence>
<keyword evidence="6 10" id="KW-0067">ATP-binding</keyword>
<keyword evidence="3 10" id="KW-0812">Transmembrane</keyword>
<dbReference type="SUPFAM" id="SSF81653">
    <property type="entry name" value="Calcium ATPase, transduction domain A"/>
    <property type="match status" value="1"/>
</dbReference>
<organism evidence="12 13">
    <name type="scientific">Halomonas sulfidivorans</name>
    <dbReference type="NCBI Taxonomy" id="2733488"/>
    <lineage>
        <taxon>Bacteria</taxon>
        <taxon>Pseudomonadati</taxon>
        <taxon>Pseudomonadota</taxon>
        <taxon>Gammaproteobacteria</taxon>
        <taxon>Oceanospirillales</taxon>
        <taxon>Halomonadaceae</taxon>
        <taxon>Halomonas</taxon>
    </lineage>
</organism>
<dbReference type="SFLD" id="SFLDF00027">
    <property type="entry name" value="p-type_atpase"/>
    <property type="match status" value="1"/>
</dbReference>
<feature type="transmembrane region" description="Helical" evidence="10">
    <location>
        <begin position="345"/>
        <end position="363"/>
    </location>
</feature>
<reference evidence="12 13" key="1">
    <citation type="journal article" date="2021" name="Front. Microbiol.">
        <title>Aerobic Denitrification and Heterotrophic Sulfur Oxidation in the Genus Halomonas Revealed by Six Novel Species Characterizations and Genome-Based Analysis.</title>
        <authorList>
            <person name="Wang L."/>
            <person name="Shao Z."/>
        </authorList>
    </citation>
    <scope>NUCLEOTIDE SEQUENCE [LARGE SCALE GENOMIC DNA]</scope>
    <source>
        <strain evidence="12 13">MCCC 1A13718</strain>
    </source>
</reference>
<dbReference type="Gene3D" id="3.40.50.1000">
    <property type="entry name" value="HAD superfamily/HAD-like"/>
    <property type="match status" value="1"/>
</dbReference>
<dbReference type="InterPro" id="IPR036412">
    <property type="entry name" value="HAD-like_sf"/>
</dbReference>
<dbReference type="InterPro" id="IPR044492">
    <property type="entry name" value="P_typ_ATPase_HD_dom"/>
</dbReference>
<dbReference type="PROSITE" id="PS50846">
    <property type="entry name" value="HMA_2"/>
    <property type="match status" value="1"/>
</dbReference>
<dbReference type="SFLD" id="SFLDG00002">
    <property type="entry name" value="C1.7:_P-type_atpase_like"/>
    <property type="match status" value="1"/>
</dbReference>
<protein>
    <submittedName>
        <fullName evidence="12">Heavy metal translocating P-type ATPase</fullName>
    </submittedName>
</protein>
<feature type="transmembrane region" description="Helical" evidence="10">
    <location>
        <begin position="728"/>
        <end position="748"/>
    </location>
</feature>
<gene>
    <name evidence="12" type="ORF">HNO53_06830</name>
</gene>
<dbReference type="CDD" id="cd02094">
    <property type="entry name" value="P-type_ATPase_Cu-like"/>
    <property type="match status" value="1"/>
</dbReference>
<dbReference type="InterPro" id="IPR008250">
    <property type="entry name" value="ATPase_P-typ_transduc_dom_A_sf"/>
</dbReference>
<dbReference type="InterPro" id="IPR018303">
    <property type="entry name" value="ATPase_P-typ_P_site"/>
</dbReference>
<dbReference type="InterPro" id="IPR036163">
    <property type="entry name" value="HMA_dom_sf"/>
</dbReference>
<evidence type="ECO:0000256" key="1">
    <source>
        <dbReference type="ARBA" id="ARBA00004127"/>
    </source>
</evidence>
<dbReference type="RefSeq" id="WP_209477246.1">
    <property type="nucleotide sequence ID" value="NZ_CP053383.1"/>
</dbReference>
<dbReference type="PRINTS" id="PR00119">
    <property type="entry name" value="CATATPASE"/>
</dbReference>
<feature type="transmembrane region" description="Helical" evidence="10">
    <location>
        <begin position="702"/>
        <end position="722"/>
    </location>
</feature>
<evidence type="ECO:0000256" key="9">
    <source>
        <dbReference type="ARBA" id="ARBA00023136"/>
    </source>
</evidence>
<feature type="transmembrane region" description="Helical" evidence="10">
    <location>
        <begin position="129"/>
        <end position="148"/>
    </location>
</feature>
<dbReference type="PRINTS" id="PR00941">
    <property type="entry name" value="CDATPASE"/>
</dbReference>
<keyword evidence="4 10" id="KW-0479">Metal-binding</keyword>
<dbReference type="CDD" id="cd00371">
    <property type="entry name" value="HMA"/>
    <property type="match status" value="1"/>
</dbReference>
<proteinExistence type="inferred from homology"/>
<keyword evidence="7" id="KW-1278">Translocase</keyword>
<evidence type="ECO:0000313" key="13">
    <source>
        <dbReference type="Proteomes" id="UP000671845"/>
    </source>
</evidence>
<accession>A0ABX7WDH4</accession>
<dbReference type="Gene3D" id="3.30.70.100">
    <property type="match status" value="1"/>
</dbReference>
<feature type="transmembrane region" description="Helical" evidence="10">
    <location>
        <begin position="389"/>
        <end position="410"/>
    </location>
</feature>
<keyword evidence="9 10" id="KW-0472">Membrane</keyword>
<dbReference type="SUPFAM" id="SSF55008">
    <property type="entry name" value="HMA, heavy metal-associated domain"/>
    <property type="match status" value="1"/>
</dbReference>
<dbReference type="Gene3D" id="2.70.150.10">
    <property type="entry name" value="Calcium-transporting ATPase, cytoplasmic transduction domain A"/>
    <property type="match status" value="1"/>
</dbReference>
<dbReference type="InterPro" id="IPR059000">
    <property type="entry name" value="ATPase_P-type_domA"/>
</dbReference>
<feature type="transmembrane region" description="Helical" evidence="10">
    <location>
        <begin position="184"/>
        <end position="204"/>
    </location>
</feature>
<dbReference type="PANTHER" id="PTHR43520:SF8">
    <property type="entry name" value="P-TYPE CU(+) TRANSPORTER"/>
    <property type="match status" value="1"/>
</dbReference>
<dbReference type="InterPro" id="IPR023214">
    <property type="entry name" value="HAD_sf"/>
</dbReference>
<dbReference type="SUPFAM" id="SSF56784">
    <property type="entry name" value="HAD-like"/>
    <property type="match status" value="1"/>
</dbReference>
<evidence type="ECO:0000256" key="7">
    <source>
        <dbReference type="ARBA" id="ARBA00022967"/>
    </source>
</evidence>
<feature type="transmembrane region" description="Helical" evidence="10">
    <location>
        <begin position="160"/>
        <end position="178"/>
    </location>
</feature>
<keyword evidence="13" id="KW-1185">Reference proteome</keyword>
<evidence type="ECO:0000256" key="3">
    <source>
        <dbReference type="ARBA" id="ARBA00022692"/>
    </source>
</evidence>
<comment type="subcellular location">
    <subcellularLocation>
        <location evidence="10">Cell membrane</location>
    </subcellularLocation>
    <subcellularLocation>
        <location evidence="1">Endomembrane system</location>
        <topology evidence="1">Multi-pass membrane protein</topology>
    </subcellularLocation>
</comment>
<feature type="domain" description="HMA" evidence="11">
    <location>
        <begin position="9"/>
        <end position="75"/>
    </location>
</feature>
<keyword evidence="8 10" id="KW-1133">Transmembrane helix</keyword>